<dbReference type="SUPFAM" id="SSF53244">
    <property type="entry name" value="MurD-like peptide ligases, peptide-binding domain"/>
    <property type="match status" value="1"/>
</dbReference>
<dbReference type="GO" id="GO:0071555">
    <property type="term" value="P:cell wall organization"/>
    <property type="evidence" value="ECO:0007669"/>
    <property type="project" value="UniProtKB-KW"/>
</dbReference>
<proteinExistence type="inferred from homology"/>
<keyword evidence="9 10" id="KW-0131">Cell cycle</keyword>
<dbReference type="GO" id="GO:0005737">
    <property type="term" value="C:cytoplasm"/>
    <property type="evidence" value="ECO:0007669"/>
    <property type="project" value="UniProtKB-SubCell"/>
</dbReference>
<dbReference type="GO" id="GO:0000287">
    <property type="term" value="F:magnesium ion binding"/>
    <property type="evidence" value="ECO:0007669"/>
    <property type="project" value="UniProtKB-UniRule"/>
</dbReference>
<feature type="domain" description="Mur ligase central" evidence="12">
    <location>
        <begin position="126"/>
        <end position="328"/>
    </location>
</feature>
<keyword evidence="9" id="KW-0460">Magnesium</keyword>
<evidence type="ECO:0000256" key="4">
    <source>
        <dbReference type="ARBA" id="ARBA00022741"/>
    </source>
</evidence>
<evidence type="ECO:0000256" key="7">
    <source>
        <dbReference type="ARBA" id="ARBA00022984"/>
    </source>
</evidence>
<dbReference type="PROSITE" id="PS01011">
    <property type="entry name" value="FOLYLPOLYGLU_SYNT_1"/>
    <property type="match status" value="1"/>
</dbReference>
<protein>
    <recommendedName>
        <fullName evidence="9">UDP-N-acetylmuramoyl-L-alanyl-D-glutamate--2,6-diaminopimelate ligase</fullName>
        <ecNumber evidence="9">6.3.2.13</ecNumber>
    </recommendedName>
    <alternativeName>
        <fullName evidence="9">Meso-A2pm-adding enzyme</fullName>
    </alternativeName>
    <alternativeName>
        <fullName evidence="9">Meso-diaminopimelate-adding enzyme</fullName>
    </alternativeName>
    <alternativeName>
        <fullName evidence="9">UDP-MurNAc-L-Ala-D-Glu:meso-diaminopimelate ligase</fullName>
    </alternativeName>
    <alternativeName>
        <fullName evidence="9">UDP-MurNAc-tripeptide synthetase</fullName>
    </alternativeName>
    <alternativeName>
        <fullName evidence="9">UDP-N-acetylmuramyl-tripeptide synthetase</fullName>
    </alternativeName>
</protein>
<feature type="binding site" evidence="9">
    <location>
        <position position="203"/>
    </location>
    <ligand>
        <name>UDP-N-acetyl-alpha-D-muramoyl-L-alanyl-D-glutamate</name>
        <dbReference type="ChEBI" id="CHEBI:83900"/>
    </ligand>
</feature>
<evidence type="ECO:0000256" key="9">
    <source>
        <dbReference type="HAMAP-Rule" id="MF_00208"/>
    </source>
</evidence>
<gene>
    <name evidence="9 13" type="primary">murE</name>
    <name evidence="13" type="ORF">Pan161_10330</name>
</gene>
<feature type="binding site" evidence="9">
    <location>
        <position position="399"/>
    </location>
    <ligand>
        <name>meso-2,6-diaminopimelate</name>
        <dbReference type="ChEBI" id="CHEBI:57791"/>
    </ligand>
</feature>
<dbReference type="PANTHER" id="PTHR23135">
    <property type="entry name" value="MUR LIGASE FAMILY MEMBER"/>
    <property type="match status" value="1"/>
</dbReference>
<keyword evidence="7 9" id="KW-0573">Peptidoglycan synthesis</keyword>
<dbReference type="InterPro" id="IPR036565">
    <property type="entry name" value="Mur-like_cat_sf"/>
</dbReference>
<dbReference type="SUPFAM" id="SSF53623">
    <property type="entry name" value="MurD-like peptide ligases, catalytic domain"/>
    <property type="match status" value="1"/>
</dbReference>
<comment type="caution">
    <text evidence="9">Lacks conserved residue(s) required for the propagation of feature annotation.</text>
</comment>
<evidence type="ECO:0000256" key="6">
    <source>
        <dbReference type="ARBA" id="ARBA00022960"/>
    </source>
</evidence>
<evidence type="ECO:0000259" key="12">
    <source>
        <dbReference type="Pfam" id="PF08245"/>
    </source>
</evidence>
<dbReference type="InterPro" id="IPR018109">
    <property type="entry name" value="Folylpolyglutamate_synth_CS"/>
</dbReference>
<dbReference type="EMBL" id="CP036343">
    <property type="protein sequence ID" value="QDT89404.1"/>
    <property type="molecule type" value="Genomic_DNA"/>
</dbReference>
<dbReference type="NCBIfam" id="NF001124">
    <property type="entry name" value="PRK00139.1-2"/>
    <property type="match status" value="1"/>
</dbReference>
<dbReference type="UniPathway" id="UPA00219"/>
<keyword evidence="5 9" id="KW-0067">ATP-binding</keyword>
<feature type="binding site" evidence="9">
    <location>
        <position position="474"/>
    </location>
    <ligand>
        <name>meso-2,6-diaminopimelate</name>
        <dbReference type="ChEBI" id="CHEBI:57791"/>
    </ligand>
</feature>
<dbReference type="InterPro" id="IPR004101">
    <property type="entry name" value="Mur_ligase_C"/>
</dbReference>
<comment type="pathway">
    <text evidence="9 10">Cell wall biogenesis; peptidoglycan biosynthesis.</text>
</comment>
<dbReference type="HAMAP" id="MF_00208">
    <property type="entry name" value="MurE"/>
    <property type="match status" value="1"/>
</dbReference>
<dbReference type="GO" id="GO:0004326">
    <property type="term" value="F:tetrahydrofolylpolyglutamate synthase activity"/>
    <property type="evidence" value="ECO:0007669"/>
    <property type="project" value="InterPro"/>
</dbReference>
<keyword evidence="6 9" id="KW-0133">Cell shape</keyword>
<keyword evidence="14" id="KW-1185">Reference proteome</keyword>
<feature type="binding site" evidence="9">
    <location>
        <begin position="128"/>
        <end position="134"/>
    </location>
    <ligand>
        <name>ATP</name>
        <dbReference type="ChEBI" id="CHEBI:30616"/>
    </ligand>
</feature>
<dbReference type="AlphaFoldDB" id="A0A517V8S0"/>
<evidence type="ECO:0000256" key="8">
    <source>
        <dbReference type="ARBA" id="ARBA00023316"/>
    </source>
</evidence>
<dbReference type="SUPFAM" id="SSF63418">
    <property type="entry name" value="MurE/MurF N-terminal domain"/>
    <property type="match status" value="1"/>
</dbReference>
<feature type="binding site" evidence="9">
    <location>
        <position position="49"/>
    </location>
    <ligand>
        <name>UDP-N-acetyl-alpha-D-muramoyl-L-alanyl-D-glutamate</name>
        <dbReference type="ChEBI" id="CHEBI:83900"/>
    </ligand>
</feature>
<dbReference type="GO" id="GO:0051301">
    <property type="term" value="P:cell division"/>
    <property type="evidence" value="ECO:0007669"/>
    <property type="project" value="UniProtKB-KW"/>
</dbReference>
<evidence type="ECO:0000256" key="10">
    <source>
        <dbReference type="RuleBase" id="RU004135"/>
    </source>
</evidence>
<keyword evidence="9 10" id="KW-0132">Cell division</keyword>
<feature type="binding site" evidence="9">
    <location>
        <begin position="170"/>
        <end position="171"/>
    </location>
    <ligand>
        <name>UDP-N-acetyl-alpha-D-muramoyl-L-alanyl-D-glutamate</name>
        <dbReference type="ChEBI" id="CHEBI:83900"/>
    </ligand>
</feature>
<dbReference type="Proteomes" id="UP000316855">
    <property type="component" value="Chromosome"/>
</dbReference>
<feature type="binding site" evidence="9">
    <location>
        <begin position="422"/>
        <end position="425"/>
    </location>
    <ligand>
        <name>meso-2,6-diaminopimelate</name>
        <dbReference type="ChEBI" id="CHEBI:57791"/>
    </ligand>
</feature>
<dbReference type="GO" id="GO:0009252">
    <property type="term" value="P:peptidoglycan biosynthetic process"/>
    <property type="evidence" value="ECO:0007669"/>
    <property type="project" value="UniProtKB-UniRule"/>
</dbReference>
<dbReference type="Gene3D" id="3.40.1190.10">
    <property type="entry name" value="Mur-like, catalytic domain"/>
    <property type="match status" value="1"/>
</dbReference>
<evidence type="ECO:0000313" key="13">
    <source>
        <dbReference type="EMBL" id="QDT89404.1"/>
    </source>
</evidence>
<reference evidence="13 14" key="1">
    <citation type="submission" date="2019-02" db="EMBL/GenBank/DDBJ databases">
        <title>Deep-cultivation of Planctomycetes and their phenomic and genomic characterization uncovers novel biology.</title>
        <authorList>
            <person name="Wiegand S."/>
            <person name="Jogler M."/>
            <person name="Boedeker C."/>
            <person name="Pinto D."/>
            <person name="Vollmers J."/>
            <person name="Rivas-Marin E."/>
            <person name="Kohn T."/>
            <person name="Peeters S.H."/>
            <person name="Heuer A."/>
            <person name="Rast P."/>
            <person name="Oberbeckmann S."/>
            <person name="Bunk B."/>
            <person name="Jeske O."/>
            <person name="Meyerdierks A."/>
            <person name="Storesund J.E."/>
            <person name="Kallscheuer N."/>
            <person name="Luecker S."/>
            <person name="Lage O.M."/>
            <person name="Pohl T."/>
            <person name="Merkel B.J."/>
            <person name="Hornburger P."/>
            <person name="Mueller R.-W."/>
            <person name="Bruemmer F."/>
            <person name="Labrenz M."/>
            <person name="Spormann A.M."/>
            <person name="Op den Camp H."/>
            <person name="Overmann J."/>
            <person name="Amann R."/>
            <person name="Jetten M.S.M."/>
            <person name="Mascher T."/>
            <person name="Medema M.H."/>
            <person name="Devos D.P."/>
            <person name="Kaster A.-K."/>
            <person name="Ovreas L."/>
            <person name="Rohde M."/>
            <person name="Galperin M.Y."/>
            <person name="Jogler C."/>
        </authorList>
    </citation>
    <scope>NUCLEOTIDE SEQUENCE [LARGE SCALE GENOMIC DNA]</scope>
    <source>
        <strain evidence="13 14">Pan161</strain>
    </source>
</reference>
<dbReference type="InterPro" id="IPR005761">
    <property type="entry name" value="UDP-N-AcMur-Glu-dNH2Pim_ligase"/>
</dbReference>
<dbReference type="InterPro" id="IPR036615">
    <property type="entry name" value="Mur_ligase_C_dom_sf"/>
</dbReference>
<feature type="modified residue" description="N6-carboxylysine" evidence="9">
    <location>
        <position position="237"/>
    </location>
</feature>
<sequence length="515" mass="55513">MHGSYLTSMSSSSISLSPGTIAISLRSLIPSASFVDCADVCVTSVHSDSRCCQSGDLFAVVSGTKECAEGYIPEAIQKGAKAILTERPLTGLRVPQCIVPDVRKVYALLCSELAGRPTRHLETVGVTGTNGKTTVSWLIRSILQNSGRRTGLSGTVEYHDSISSRPASLTTPDANELSQLLAEMVCRKATHAVMEVSSHALDQSRLAGTDLSVGVVTNVTQDHFDYHQNFENYAACKARLIQHVKQEGTVILNWDDPTCRSIAGEVKTSQTLLTYALEEEADVVARNLQESTEGAEFEVQHNGETVPVRTSLIGTHNISNCLAAAAACLSLGVSLSEIAVGIEQLATVPGRMERVACGQSFTVLIDYAHTDDALSHVIRSAKRLCSQRVFCVFGAGGDRDTAKRSLLGLAGCEADRVIITSDNPRSEDPAQIIRAIAEGCRIRGISPEQIIDRREAIHYALAEARAGDLVLIAGKGHESEQIIGDQVIPFSDRLVVENFFRNRNQRIENSQKVPA</sequence>
<dbReference type="Gene3D" id="3.40.1390.10">
    <property type="entry name" value="MurE/MurF, N-terminal domain"/>
    <property type="match status" value="1"/>
</dbReference>
<dbReference type="EC" id="6.3.2.13" evidence="9"/>
<evidence type="ECO:0000256" key="5">
    <source>
        <dbReference type="ARBA" id="ARBA00022840"/>
    </source>
</evidence>
<feature type="binding site" evidence="9">
    <location>
        <position position="205"/>
    </location>
    <ligand>
        <name>UDP-N-acetyl-alpha-D-muramoyl-L-alanyl-D-glutamate</name>
        <dbReference type="ChEBI" id="CHEBI:83900"/>
    </ligand>
</feature>
<dbReference type="Gene3D" id="3.90.190.20">
    <property type="entry name" value="Mur ligase, C-terminal domain"/>
    <property type="match status" value="1"/>
</dbReference>
<evidence type="ECO:0000313" key="14">
    <source>
        <dbReference type="Proteomes" id="UP000316855"/>
    </source>
</evidence>
<organism evidence="13 14">
    <name type="scientific">Gimesia algae</name>
    <dbReference type="NCBI Taxonomy" id="2527971"/>
    <lineage>
        <taxon>Bacteria</taxon>
        <taxon>Pseudomonadati</taxon>
        <taxon>Planctomycetota</taxon>
        <taxon>Planctomycetia</taxon>
        <taxon>Planctomycetales</taxon>
        <taxon>Planctomycetaceae</taxon>
        <taxon>Gimesia</taxon>
    </lineage>
</organism>
<comment type="similarity">
    <text evidence="1 9">Belongs to the MurCDEF family. MurE subfamily.</text>
</comment>
<dbReference type="Pfam" id="PF02875">
    <property type="entry name" value="Mur_ligase_C"/>
    <property type="match status" value="1"/>
</dbReference>
<comment type="subcellular location">
    <subcellularLocation>
        <location evidence="9 10">Cytoplasm</location>
    </subcellularLocation>
</comment>
<keyword evidence="2 9" id="KW-0963">Cytoplasm</keyword>
<comment type="catalytic activity">
    <reaction evidence="9">
        <text>UDP-N-acetyl-alpha-D-muramoyl-L-alanyl-D-glutamate + meso-2,6-diaminopimelate + ATP = UDP-N-acetyl-alpha-D-muramoyl-L-alanyl-gamma-D-glutamyl-meso-2,6-diaminopimelate + ADP + phosphate + H(+)</text>
        <dbReference type="Rhea" id="RHEA:23676"/>
        <dbReference type="ChEBI" id="CHEBI:15378"/>
        <dbReference type="ChEBI" id="CHEBI:30616"/>
        <dbReference type="ChEBI" id="CHEBI:43474"/>
        <dbReference type="ChEBI" id="CHEBI:57791"/>
        <dbReference type="ChEBI" id="CHEBI:83900"/>
        <dbReference type="ChEBI" id="CHEBI:83905"/>
        <dbReference type="ChEBI" id="CHEBI:456216"/>
        <dbReference type="EC" id="6.3.2.13"/>
    </reaction>
</comment>
<keyword evidence="8 9" id="KW-0961">Cell wall biogenesis/degradation</keyword>
<comment type="cofactor">
    <cofactor evidence="9">
        <name>Mg(2+)</name>
        <dbReference type="ChEBI" id="CHEBI:18420"/>
    </cofactor>
</comment>
<accession>A0A517V8S0</accession>
<dbReference type="KEGG" id="gax:Pan161_10330"/>
<comment type="PTM">
    <text evidence="9">Carboxylation is probably crucial for Mg(2+) binding and, consequently, for the gamma-phosphate positioning of ATP.</text>
</comment>
<dbReference type="InterPro" id="IPR013221">
    <property type="entry name" value="Mur_ligase_cen"/>
</dbReference>
<dbReference type="PANTHER" id="PTHR23135:SF4">
    <property type="entry name" value="UDP-N-ACETYLMURAMOYL-L-ALANYL-D-GLUTAMATE--2,6-DIAMINOPIMELATE LIGASE MURE HOMOLOG, CHLOROPLASTIC"/>
    <property type="match status" value="1"/>
</dbReference>
<keyword evidence="4 9" id="KW-0547">Nucleotide-binding</keyword>
<comment type="function">
    <text evidence="9">Catalyzes the addition of meso-diaminopimelic acid to the nucleotide precursor UDP-N-acetylmuramoyl-L-alanyl-D-glutamate (UMAG) in the biosynthesis of bacterial cell-wall peptidoglycan.</text>
</comment>
<dbReference type="NCBIfam" id="TIGR01085">
    <property type="entry name" value="murE"/>
    <property type="match status" value="1"/>
</dbReference>
<feature type="domain" description="Mur ligase C-terminal" evidence="11">
    <location>
        <begin position="350"/>
        <end position="476"/>
    </location>
</feature>
<name>A0A517V8S0_9PLAN</name>
<feature type="binding site" evidence="9">
    <location>
        <position position="197"/>
    </location>
    <ligand>
        <name>UDP-N-acetyl-alpha-D-muramoyl-L-alanyl-D-glutamate</name>
        <dbReference type="ChEBI" id="CHEBI:83900"/>
    </ligand>
</feature>
<evidence type="ECO:0000259" key="11">
    <source>
        <dbReference type="Pfam" id="PF02875"/>
    </source>
</evidence>
<evidence type="ECO:0000256" key="3">
    <source>
        <dbReference type="ARBA" id="ARBA00022598"/>
    </source>
</evidence>
<evidence type="ECO:0000256" key="1">
    <source>
        <dbReference type="ARBA" id="ARBA00005898"/>
    </source>
</evidence>
<dbReference type="GO" id="GO:0005524">
    <property type="term" value="F:ATP binding"/>
    <property type="evidence" value="ECO:0007669"/>
    <property type="project" value="UniProtKB-UniRule"/>
</dbReference>
<dbReference type="GO" id="GO:0008360">
    <property type="term" value="P:regulation of cell shape"/>
    <property type="evidence" value="ECO:0007669"/>
    <property type="project" value="UniProtKB-KW"/>
</dbReference>
<evidence type="ECO:0000256" key="2">
    <source>
        <dbReference type="ARBA" id="ARBA00022490"/>
    </source>
</evidence>
<dbReference type="InterPro" id="IPR035911">
    <property type="entry name" value="MurE/MurF_N"/>
</dbReference>
<feature type="binding site" evidence="9">
    <location>
        <position position="478"/>
    </location>
    <ligand>
        <name>meso-2,6-diaminopimelate</name>
        <dbReference type="ChEBI" id="CHEBI:57791"/>
    </ligand>
</feature>
<keyword evidence="3 9" id="KW-0436">Ligase</keyword>
<dbReference type="Pfam" id="PF08245">
    <property type="entry name" value="Mur_ligase_M"/>
    <property type="match status" value="1"/>
</dbReference>
<dbReference type="GO" id="GO:0008765">
    <property type="term" value="F:UDP-N-acetylmuramoylalanyl-D-glutamate-2,6-diaminopimelate ligase activity"/>
    <property type="evidence" value="ECO:0007669"/>
    <property type="project" value="UniProtKB-UniRule"/>
</dbReference>
<feature type="short sequence motif" description="Meso-diaminopimelate recognition motif" evidence="9">
    <location>
        <begin position="422"/>
        <end position="425"/>
    </location>
</feature>
<dbReference type="NCBIfam" id="NF001126">
    <property type="entry name" value="PRK00139.1-4"/>
    <property type="match status" value="1"/>
</dbReference>